<sequence length="86" mass="9525">MKHLIQLPNTRRTLPPLEEDGGNLWTAICDTFNLAGCGETEEEAQSALDGAIMSFCRALRRRGLLEVALDEMGIVYEPADDNMMVV</sequence>
<accession>A0A6H1ZXR9</accession>
<evidence type="ECO:0000313" key="2">
    <source>
        <dbReference type="EMBL" id="QJA70605.1"/>
    </source>
</evidence>
<dbReference type="EMBL" id="MT141806">
    <property type="protein sequence ID" value="QJA70605.1"/>
    <property type="molecule type" value="Genomic_DNA"/>
</dbReference>
<gene>
    <name evidence="2" type="ORF">MM415A03639_0011</name>
    <name evidence="3" type="ORF">MM415B02084_0014</name>
    <name evidence="1" type="ORF">TM448A02638_0015</name>
    <name evidence="4" type="ORF">TM448B02784_0008</name>
</gene>
<dbReference type="EMBL" id="MT144333">
    <property type="protein sequence ID" value="QJA52364.1"/>
    <property type="molecule type" value="Genomic_DNA"/>
</dbReference>
<protein>
    <submittedName>
        <fullName evidence="1">Uncharacterized protein</fullName>
    </submittedName>
</protein>
<organism evidence="1">
    <name type="scientific">viral metagenome</name>
    <dbReference type="NCBI Taxonomy" id="1070528"/>
    <lineage>
        <taxon>unclassified sequences</taxon>
        <taxon>metagenomes</taxon>
        <taxon>organismal metagenomes</taxon>
    </lineage>
</organism>
<dbReference type="AlphaFoldDB" id="A0A6H1ZXR9"/>
<dbReference type="EMBL" id="MT144952">
    <property type="protein sequence ID" value="QJI01803.1"/>
    <property type="molecule type" value="Genomic_DNA"/>
</dbReference>
<dbReference type="EMBL" id="MT142633">
    <property type="protein sequence ID" value="QJA86411.1"/>
    <property type="molecule type" value="Genomic_DNA"/>
</dbReference>
<evidence type="ECO:0000313" key="4">
    <source>
        <dbReference type="EMBL" id="QJI01803.1"/>
    </source>
</evidence>
<name>A0A6H1ZXR9_9ZZZZ</name>
<evidence type="ECO:0000313" key="1">
    <source>
        <dbReference type="EMBL" id="QJA52364.1"/>
    </source>
</evidence>
<proteinExistence type="predicted"/>
<reference evidence="1" key="1">
    <citation type="submission" date="2020-03" db="EMBL/GenBank/DDBJ databases">
        <title>The deep terrestrial virosphere.</title>
        <authorList>
            <person name="Holmfeldt K."/>
            <person name="Nilsson E."/>
            <person name="Simone D."/>
            <person name="Lopez-Fernandez M."/>
            <person name="Wu X."/>
            <person name="de Brujin I."/>
            <person name="Lundin D."/>
            <person name="Andersson A."/>
            <person name="Bertilsson S."/>
            <person name="Dopson M."/>
        </authorList>
    </citation>
    <scope>NUCLEOTIDE SEQUENCE</scope>
    <source>
        <strain evidence="2">MM415A03639</strain>
        <strain evidence="3">MM415B02084</strain>
        <strain evidence="1">TM448A02638</strain>
        <strain evidence="4">TM448B02784</strain>
    </source>
</reference>
<evidence type="ECO:0000313" key="3">
    <source>
        <dbReference type="EMBL" id="QJA86411.1"/>
    </source>
</evidence>